<feature type="domain" description="PTS EIIB type-1" evidence="13">
    <location>
        <begin position="4"/>
        <end position="86"/>
    </location>
</feature>
<keyword evidence="9 12" id="KW-1133">Transmembrane helix</keyword>
<dbReference type="Gene3D" id="3.30.1360.60">
    <property type="entry name" value="Glucose permease domain IIB"/>
    <property type="match status" value="1"/>
</dbReference>
<keyword evidence="10 12" id="KW-0472">Membrane</keyword>
<protein>
    <submittedName>
        <fullName evidence="15">PTS system, sucrose-specific IIB component</fullName>
    </submittedName>
</protein>
<dbReference type="InterPro" id="IPR050558">
    <property type="entry name" value="PTS_Sugar-Specific_Components"/>
</dbReference>
<feature type="active site" description="Phosphocysteine intermediate; for EIIB activity" evidence="11">
    <location>
        <position position="26"/>
    </location>
</feature>
<feature type="transmembrane region" description="Helical" evidence="12">
    <location>
        <begin position="399"/>
        <end position="416"/>
    </location>
</feature>
<reference evidence="15 16" key="1">
    <citation type="submission" date="2024-02" db="EMBL/GenBank/DDBJ databases">
        <title>The Genome Sequence of Enterococcus sp. DIV0159.</title>
        <authorList>
            <person name="Earl A."/>
            <person name="Manson A."/>
            <person name="Gilmore M."/>
            <person name="Sanders J."/>
            <person name="Shea T."/>
            <person name="Howe W."/>
            <person name="Livny J."/>
            <person name="Cuomo C."/>
            <person name="Neafsey D."/>
            <person name="Birren B."/>
        </authorList>
    </citation>
    <scope>NUCLEOTIDE SEQUENCE [LARGE SCALE GENOMIC DNA]</scope>
    <source>
        <strain evidence="15 16">665A</strain>
    </source>
</reference>
<evidence type="ECO:0000256" key="2">
    <source>
        <dbReference type="ARBA" id="ARBA00022448"/>
    </source>
</evidence>
<evidence type="ECO:0000256" key="7">
    <source>
        <dbReference type="ARBA" id="ARBA00022692"/>
    </source>
</evidence>
<evidence type="ECO:0000256" key="8">
    <source>
        <dbReference type="ARBA" id="ARBA00022777"/>
    </source>
</evidence>
<feature type="transmembrane region" description="Helical" evidence="12">
    <location>
        <begin position="259"/>
        <end position="280"/>
    </location>
</feature>
<keyword evidence="6" id="KW-0598">Phosphotransferase system</keyword>
<dbReference type="InterPro" id="IPR018113">
    <property type="entry name" value="PTrfase_EIIB_Cys"/>
</dbReference>
<keyword evidence="8" id="KW-0418">Kinase</keyword>
<evidence type="ECO:0000256" key="11">
    <source>
        <dbReference type="PROSITE-ProRule" id="PRU00421"/>
    </source>
</evidence>
<feature type="domain" description="PTS EIIC type-1" evidence="14">
    <location>
        <begin position="108"/>
        <end position="483"/>
    </location>
</feature>
<organism evidence="15 16">
    <name type="scientific">Candidatus Enterococcus ferrettii</name>
    <dbReference type="NCBI Taxonomy" id="2815324"/>
    <lineage>
        <taxon>Bacteria</taxon>
        <taxon>Bacillati</taxon>
        <taxon>Bacillota</taxon>
        <taxon>Bacilli</taxon>
        <taxon>Lactobacillales</taxon>
        <taxon>Enterococcaceae</taxon>
        <taxon>Enterococcus</taxon>
    </lineage>
</organism>
<dbReference type="InterPro" id="IPR001996">
    <property type="entry name" value="PTS_IIB_1"/>
</dbReference>
<feature type="transmembrane region" description="Helical" evidence="12">
    <location>
        <begin position="218"/>
        <end position="239"/>
    </location>
</feature>
<gene>
    <name evidence="15" type="ORF">JZO67_003688</name>
</gene>
<evidence type="ECO:0000256" key="3">
    <source>
        <dbReference type="ARBA" id="ARBA00022475"/>
    </source>
</evidence>
<dbReference type="RefSeq" id="WP_207703856.1">
    <property type="nucleotide sequence ID" value="NZ_JAFREL020000003.1"/>
</dbReference>
<evidence type="ECO:0000259" key="13">
    <source>
        <dbReference type="PROSITE" id="PS51098"/>
    </source>
</evidence>
<name>A0ABV0EST2_9ENTE</name>
<dbReference type="InterPro" id="IPR013013">
    <property type="entry name" value="PTS_EIIC_1"/>
</dbReference>
<dbReference type="PANTHER" id="PTHR30175">
    <property type="entry name" value="PHOSPHOTRANSFERASE SYSTEM TRANSPORT PROTEIN"/>
    <property type="match status" value="1"/>
</dbReference>
<evidence type="ECO:0000313" key="16">
    <source>
        <dbReference type="Proteomes" id="UP000664357"/>
    </source>
</evidence>
<comment type="caution">
    <text evidence="15">The sequence shown here is derived from an EMBL/GenBank/DDBJ whole genome shotgun (WGS) entry which is preliminary data.</text>
</comment>
<comment type="subcellular location">
    <subcellularLocation>
        <location evidence="1">Cell membrane</location>
        <topology evidence="1">Multi-pass membrane protein</topology>
    </subcellularLocation>
</comment>
<keyword evidence="4" id="KW-0762">Sugar transport</keyword>
<evidence type="ECO:0000256" key="9">
    <source>
        <dbReference type="ARBA" id="ARBA00022989"/>
    </source>
</evidence>
<keyword evidence="16" id="KW-1185">Reference proteome</keyword>
<evidence type="ECO:0000259" key="14">
    <source>
        <dbReference type="PROSITE" id="PS51103"/>
    </source>
</evidence>
<dbReference type="PROSITE" id="PS51103">
    <property type="entry name" value="PTS_EIIC_TYPE_1"/>
    <property type="match status" value="1"/>
</dbReference>
<feature type="transmembrane region" description="Helical" evidence="12">
    <location>
        <begin position="150"/>
        <end position="170"/>
    </location>
</feature>
<evidence type="ECO:0000256" key="10">
    <source>
        <dbReference type="ARBA" id="ARBA00023136"/>
    </source>
</evidence>
<dbReference type="InterPro" id="IPR003352">
    <property type="entry name" value="PTS_EIIC"/>
</dbReference>
<feature type="transmembrane region" description="Helical" evidence="12">
    <location>
        <begin position="109"/>
        <end position="130"/>
    </location>
</feature>
<evidence type="ECO:0000256" key="6">
    <source>
        <dbReference type="ARBA" id="ARBA00022683"/>
    </source>
</evidence>
<evidence type="ECO:0000313" key="15">
    <source>
        <dbReference type="EMBL" id="MEO1771707.1"/>
    </source>
</evidence>
<dbReference type="Proteomes" id="UP000664357">
    <property type="component" value="Unassembled WGS sequence"/>
</dbReference>
<dbReference type="PROSITE" id="PS01035">
    <property type="entry name" value="PTS_EIIB_TYPE_1_CYS"/>
    <property type="match status" value="1"/>
</dbReference>
<sequence>MNYQKAVAEIIEAVGGQENIIHATHCVTRLRLTLKDTNYDQQKLENIEGAKGVFFNKGQLQIVFGTGIVERVYEVFIQQTNIDDHSFKPAEKPQTPETWKDKLFEFFKAFSDIFVALIPAIVGCAMLLGVRSLFITTSLFGLEGSLADTYTWAADTASFLNIIATGLNFLPVFVAYSATKRFGGNPVFGIILGLILVHPDLGNRFEYMQGTIENVSYWHIIGFSVPQVAFQGGIFPAILSSFFMAKFEKFITKYTPKMLTFIVVPAVTILVSSLALFLVFGPLGDLVASGIGTAADFLYVKAGVFGAGIFAALLQPLVITGTHHMIGSIEAQLLAQTGFNYIQPLWAVSIIAQGGAAMGMFFLAKKGSKRREIAFSSFIPTLVGVSEPAIFAVNLKDSAVPFLSAVVGAGIGGAYMKIFDVKALGFGLTGIPGVTIVNPPVVIHYVIGCLLSFALPIVFLFIYHKVKGVAGAEIGIPNPVKDVKA</sequence>
<dbReference type="InterPro" id="IPR036878">
    <property type="entry name" value="Glu_permease_IIB"/>
</dbReference>
<dbReference type="Pfam" id="PF02378">
    <property type="entry name" value="PTS_EIIC"/>
    <property type="match status" value="1"/>
</dbReference>
<accession>A0ABV0EST2</accession>
<dbReference type="CDD" id="cd00212">
    <property type="entry name" value="PTS_IIB_glc"/>
    <property type="match status" value="1"/>
</dbReference>
<proteinExistence type="predicted"/>
<dbReference type="EMBL" id="JAFREL020000003">
    <property type="protein sequence ID" value="MEO1771707.1"/>
    <property type="molecule type" value="Genomic_DNA"/>
</dbReference>
<feature type="transmembrane region" description="Helical" evidence="12">
    <location>
        <begin position="345"/>
        <end position="364"/>
    </location>
</feature>
<dbReference type="PROSITE" id="PS51098">
    <property type="entry name" value="PTS_EIIB_TYPE_1"/>
    <property type="match status" value="1"/>
</dbReference>
<keyword evidence="2" id="KW-0813">Transport</keyword>
<keyword evidence="7 12" id="KW-0812">Transmembrane</keyword>
<dbReference type="PANTHER" id="PTHR30175:SF7">
    <property type="entry name" value="NEGATIVE REGULATOR OF SACY ACTIVITY"/>
    <property type="match status" value="1"/>
</dbReference>
<keyword evidence="5" id="KW-0808">Transferase</keyword>
<evidence type="ECO:0000256" key="1">
    <source>
        <dbReference type="ARBA" id="ARBA00004651"/>
    </source>
</evidence>
<evidence type="ECO:0000256" key="12">
    <source>
        <dbReference type="SAM" id="Phobius"/>
    </source>
</evidence>
<feature type="transmembrane region" description="Helical" evidence="12">
    <location>
        <begin position="445"/>
        <end position="463"/>
    </location>
</feature>
<evidence type="ECO:0000256" key="5">
    <source>
        <dbReference type="ARBA" id="ARBA00022679"/>
    </source>
</evidence>
<dbReference type="SUPFAM" id="SSF55604">
    <property type="entry name" value="Glucose permease domain IIB"/>
    <property type="match status" value="1"/>
</dbReference>
<evidence type="ECO:0000256" key="4">
    <source>
        <dbReference type="ARBA" id="ARBA00022597"/>
    </source>
</evidence>
<keyword evidence="3" id="KW-1003">Cell membrane</keyword>
<dbReference type="Pfam" id="PF00367">
    <property type="entry name" value="PTS_EIIB"/>
    <property type="match status" value="1"/>
</dbReference>